<dbReference type="AlphaFoldDB" id="A0A5E7QI27"/>
<dbReference type="EMBL" id="CABVIK010000038">
    <property type="protein sequence ID" value="VVP61661.1"/>
    <property type="molecule type" value="Genomic_DNA"/>
</dbReference>
<feature type="region of interest" description="Disordered" evidence="1">
    <location>
        <begin position="1"/>
        <end position="136"/>
    </location>
</feature>
<reference evidence="2 3" key="1">
    <citation type="submission" date="2019-09" db="EMBL/GenBank/DDBJ databases">
        <authorList>
            <person name="Chandra G."/>
            <person name="Truman W A."/>
        </authorList>
    </citation>
    <scope>NUCLEOTIDE SEQUENCE [LARGE SCALE GENOMIC DNA]</scope>
    <source>
        <strain evidence="2">PS870</strain>
    </source>
</reference>
<organism evidence="2 3">
    <name type="scientific">Pseudomonas fluorescens</name>
    <dbReference type="NCBI Taxonomy" id="294"/>
    <lineage>
        <taxon>Bacteria</taxon>
        <taxon>Pseudomonadati</taxon>
        <taxon>Pseudomonadota</taxon>
        <taxon>Gammaproteobacteria</taxon>
        <taxon>Pseudomonadales</taxon>
        <taxon>Pseudomonadaceae</taxon>
        <taxon>Pseudomonas</taxon>
    </lineage>
</organism>
<feature type="compositionally biased region" description="Acidic residues" evidence="1">
    <location>
        <begin position="108"/>
        <end position="120"/>
    </location>
</feature>
<name>A0A5E7QI27_PSEFL</name>
<accession>A0A5E7QI27</accession>
<feature type="compositionally biased region" description="Polar residues" evidence="1">
    <location>
        <begin position="178"/>
        <end position="189"/>
    </location>
</feature>
<dbReference type="RefSeq" id="WP_154914236.1">
    <property type="nucleotide sequence ID" value="NZ_CABVIK010000038.1"/>
</dbReference>
<feature type="region of interest" description="Disordered" evidence="1">
    <location>
        <begin position="168"/>
        <end position="220"/>
    </location>
</feature>
<sequence>MSKLSRSVASALSFAHLAGIGSMRGKKARAGDDDDEGRNEDRAENNERDDDDDNDRENSDGKKSRKAKQAKADEDADDDDEHAEDNDPDDDGDDKKSRRAKGKKASNDDDDPDAEDDEDEMHGKSAAASARRRERARCAAIFGSRAAAKNPALAANLAFNTSMTRQQALNVLRDTPADSPTSNGRSARNPNLGAGGEQPPSRNANIEARWDRAMSKACGR</sequence>
<gene>
    <name evidence="2" type="ORF">PS870_06402</name>
</gene>
<evidence type="ECO:0000256" key="1">
    <source>
        <dbReference type="SAM" id="MobiDB-lite"/>
    </source>
</evidence>
<evidence type="ECO:0000313" key="3">
    <source>
        <dbReference type="Proteomes" id="UP000349468"/>
    </source>
</evidence>
<proteinExistence type="predicted"/>
<dbReference type="Proteomes" id="UP000349468">
    <property type="component" value="Unassembled WGS sequence"/>
</dbReference>
<protein>
    <submittedName>
        <fullName evidence="2">Uncharacterized protein</fullName>
    </submittedName>
</protein>
<feature type="compositionally biased region" description="Polar residues" evidence="1">
    <location>
        <begin position="1"/>
        <end position="10"/>
    </location>
</feature>
<feature type="compositionally biased region" description="Acidic residues" evidence="1">
    <location>
        <begin position="74"/>
        <end position="92"/>
    </location>
</feature>
<evidence type="ECO:0000313" key="2">
    <source>
        <dbReference type="EMBL" id="VVP61661.1"/>
    </source>
</evidence>